<dbReference type="OrthoDB" id="10251741at2759"/>
<feature type="domain" description="DDB1- and CUL4-associated factor 12 beta-propeller" evidence="1">
    <location>
        <begin position="280"/>
        <end position="436"/>
    </location>
</feature>
<dbReference type="InterPro" id="IPR015943">
    <property type="entry name" value="WD40/YVTN_repeat-like_dom_sf"/>
</dbReference>
<dbReference type="InterPro" id="IPR056151">
    <property type="entry name" value="Beta-prop_DCAF12"/>
</dbReference>
<sequence>MPGGFSADPPSHAPRRRAGHRRWLQRDLLHRLPQTWSEREYVCKTLDKAFACAWEDGDHVLVGTKCNQLLRLDTLTGRSRAIPLPPAPPRARETFDHEWGHCGIHSIALSPARRLVATGGDNPADAVVLDRATWRPVATLVGHLDWVFGLAWLSDAHLVTASRDASDYGRHGDFRKSFGGKVRGVEYDAATRTLATLSLEGAVRLHDPGDNLRLIRRIDLKPRNAGEELVCLALTPSFAAAGRQTDVVLMDTRTRRGAMTIIPSPDATVIDLKPRNAGEELVCLALTPSFAAAGRQTDVVLMDTRTRRGAMTIIPSPDATVGVRSVSVQDDLVSFGTGAGKLCFFDVRAGKLLDRAARREAAVGQYHTPALLAPLPFALETGPGWLDQNQTYWDHFANTRVQHACYAHAWDPAAQRVFACGGPLAFGMRGCYMGLWR</sequence>
<organism evidence="2 3">
    <name type="scientific">Auxenochlorella protothecoides</name>
    <name type="common">Green microalga</name>
    <name type="synonym">Chlorella protothecoides</name>
    <dbReference type="NCBI Taxonomy" id="3075"/>
    <lineage>
        <taxon>Eukaryota</taxon>
        <taxon>Viridiplantae</taxon>
        <taxon>Chlorophyta</taxon>
        <taxon>core chlorophytes</taxon>
        <taxon>Trebouxiophyceae</taxon>
        <taxon>Chlorellales</taxon>
        <taxon>Chlorellaceae</taxon>
        <taxon>Auxenochlorella</taxon>
    </lineage>
</organism>
<dbReference type="STRING" id="3075.A0A087SIR9"/>
<dbReference type="eggNOG" id="ENOG502QR7U">
    <property type="taxonomic scope" value="Eukaryota"/>
</dbReference>
<evidence type="ECO:0000313" key="2">
    <source>
        <dbReference type="EMBL" id="KFM25623.1"/>
    </source>
</evidence>
<proteinExistence type="predicted"/>
<dbReference type="Gene3D" id="2.130.10.10">
    <property type="entry name" value="YVTN repeat-like/Quinoprotein amine dehydrogenase"/>
    <property type="match status" value="2"/>
</dbReference>
<dbReference type="GeneID" id="23613856"/>
<protein>
    <submittedName>
        <fullName evidence="2">DDB1-and CUL4-associated factor 12</fullName>
    </submittedName>
</protein>
<dbReference type="EMBL" id="KL662122">
    <property type="protein sequence ID" value="KFM25623.1"/>
    <property type="molecule type" value="Genomic_DNA"/>
</dbReference>
<reference evidence="2 3" key="1">
    <citation type="journal article" date="2014" name="BMC Genomics">
        <title>Oil accumulation mechanisms of the oleaginous microalga Chlorella protothecoides revealed through its genome, transcriptomes, and proteomes.</title>
        <authorList>
            <person name="Gao C."/>
            <person name="Wang Y."/>
            <person name="Shen Y."/>
            <person name="Yan D."/>
            <person name="He X."/>
            <person name="Dai J."/>
            <person name="Wu Q."/>
        </authorList>
    </citation>
    <scope>NUCLEOTIDE SEQUENCE [LARGE SCALE GENOMIC DNA]</scope>
    <source>
        <strain evidence="2 3">0710</strain>
    </source>
</reference>
<evidence type="ECO:0000313" key="3">
    <source>
        <dbReference type="Proteomes" id="UP000028924"/>
    </source>
</evidence>
<keyword evidence="3" id="KW-1185">Reference proteome</keyword>
<accession>A0A087SIR9</accession>
<dbReference type="SUPFAM" id="SSF50998">
    <property type="entry name" value="Quinoprotein alcohol dehydrogenase-like"/>
    <property type="match status" value="1"/>
</dbReference>
<feature type="domain" description="DDB1- and CUL4-associated factor 12 beta-propeller" evidence="1">
    <location>
        <begin position="32"/>
        <end position="165"/>
    </location>
</feature>
<dbReference type="InterPro" id="IPR001680">
    <property type="entry name" value="WD40_rpt"/>
</dbReference>
<dbReference type="KEGG" id="apro:F751_2465"/>
<gene>
    <name evidence="2" type="ORF">F751_2465</name>
</gene>
<dbReference type="Pfam" id="PF23760">
    <property type="entry name" value="Beta-prop_DCAF12"/>
    <property type="match status" value="2"/>
</dbReference>
<dbReference type="Proteomes" id="UP000028924">
    <property type="component" value="Unassembled WGS sequence"/>
</dbReference>
<dbReference type="InterPro" id="IPR011047">
    <property type="entry name" value="Quinoprotein_ADH-like_sf"/>
</dbReference>
<dbReference type="AlphaFoldDB" id="A0A087SIR9"/>
<dbReference type="SMART" id="SM00320">
    <property type="entry name" value="WD40"/>
    <property type="match status" value="3"/>
</dbReference>
<dbReference type="RefSeq" id="XP_011398519.1">
    <property type="nucleotide sequence ID" value="XM_011400217.1"/>
</dbReference>
<name>A0A087SIR9_AUXPR</name>
<evidence type="ECO:0000259" key="1">
    <source>
        <dbReference type="Pfam" id="PF23760"/>
    </source>
</evidence>